<name>A0AAV4TTN2_CAEEX</name>
<dbReference type="AlphaFoldDB" id="A0AAV4TTN2"/>
<proteinExistence type="predicted"/>
<comment type="caution">
    <text evidence="1">The sequence shown here is derived from an EMBL/GenBank/DDBJ whole genome shotgun (WGS) entry which is preliminary data.</text>
</comment>
<dbReference type="Proteomes" id="UP001054945">
    <property type="component" value="Unassembled WGS sequence"/>
</dbReference>
<evidence type="ECO:0000313" key="2">
    <source>
        <dbReference type="Proteomes" id="UP001054945"/>
    </source>
</evidence>
<sequence>MGVCDCGVFEMLPRGNRSDRPITLSEGCHYYPECRQHEQWAAFEMRPRKAIQRVVSFESLRFHHPSSCLSKDCRFIPIMKDSIRTTVRSIVECLISFQIPQVRNHAEVLKLTFLSYKAPMALKFSFILIGLRRKWKPIGWQSFGRRPIV</sequence>
<dbReference type="EMBL" id="BPLR01011739">
    <property type="protein sequence ID" value="GIY48652.1"/>
    <property type="molecule type" value="Genomic_DNA"/>
</dbReference>
<keyword evidence="2" id="KW-1185">Reference proteome</keyword>
<organism evidence="1 2">
    <name type="scientific">Caerostris extrusa</name>
    <name type="common">Bark spider</name>
    <name type="synonym">Caerostris bankana</name>
    <dbReference type="NCBI Taxonomy" id="172846"/>
    <lineage>
        <taxon>Eukaryota</taxon>
        <taxon>Metazoa</taxon>
        <taxon>Ecdysozoa</taxon>
        <taxon>Arthropoda</taxon>
        <taxon>Chelicerata</taxon>
        <taxon>Arachnida</taxon>
        <taxon>Araneae</taxon>
        <taxon>Araneomorphae</taxon>
        <taxon>Entelegynae</taxon>
        <taxon>Araneoidea</taxon>
        <taxon>Araneidae</taxon>
        <taxon>Caerostris</taxon>
    </lineage>
</organism>
<reference evidence="1 2" key="1">
    <citation type="submission" date="2021-06" db="EMBL/GenBank/DDBJ databases">
        <title>Caerostris extrusa draft genome.</title>
        <authorList>
            <person name="Kono N."/>
            <person name="Arakawa K."/>
        </authorList>
    </citation>
    <scope>NUCLEOTIDE SEQUENCE [LARGE SCALE GENOMIC DNA]</scope>
</reference>
<gene>
    <name evidence="1" type="ORF">CEXT_53961</name>
</gene>
<protein>
    <submittedName>
        <fullName evidence="1">Uncharacterized protein</fullName>
    </submittedName>
</protein>
<evidence type="ECO:0000313" key="1">
    <source>
        <dbReference type="EMBL" id="GIY48652.1"/>
    </source>
</evidence>
<accession>A0AAV4TTN2</accession>